<evidence type="ECO:0000313" key="1">
    <source>
        <dbReference type="EMBL" id="VEL17075.1"/>
    </source>
</evidence>
<gene>
    <name evidence="1" type="ORF">PXEA_LOCUS10515</name>
</gene>
<evidence type="ECO:0000313" key="2">
    <source>
        <dbReference type="Proteomes" id="UP000784294"/>
    </source>
</evidence>
<organism evidence="1 2">
    <name type="scientific">Protopolystoma xenopodis</name>
    <dbReference type="NCBI Taxonomy" id="117903"/>
    <lineage>
        <taxon>Eukaryota</taxon>
        <taxon>Metazoa</taxon>
        <taxon>Spiralia</taxon>
        <taxon>Lophotrochozoa</taxon>
        <taxon>Platyhelminthes</taxon>
        <taxon>Monogenea</taxon>
        <taxon>Polyopisthocotylea</taxon>
        <taxon>Polystomatidea</taxon>
        <taxon>Polystomatidae</taxon>
        <taxon>Protopolystoma</taxon>
    </lineage>
</organism>
<accession>A0A448WPQ9</accession>
<dbReference type="Proteomes" id="UP000784294">
    <property type="component" value="Unassembled WGS sequence"/>
</dbReference>
<comment type="caution">
    <text evidence="1">The sequence shown here is derived from an EMBL/GenBank/DDBJ whole genome shotgun (WGS) entry which is preliminary data.</text>
</comment>
<name>A0A448WPQ9_9PLAT</name>
<proteinExistence type="predicted"/>
<keyword evidence="2" id="KW-1185">Reference proteome</keyword>
<protein>
    <submittedName>
        <fullName evidence="1">Uncharacterized protein</fullName>
    </submittedName>
</protein>
<sequence length="74" mass="8024">MPAEPFILISSADLRRHDSLMYPAETTNNKDVNNPLASLLHLPRLPRSSPLAGTALMLGIGISLESRVVARGFL</sequence>
<dbReference type="AlphaFoldDB" id="A0A448WPQ9"/>
<feature type="non-terminal residue" evidence="1">
    <location>
        <position position="1"/>
    </location>
</feature>
<dbReference type="EMBL" id="CAAALY010030980">
    <property type="protein sequence ID" value="VEL17075.1"/>
    <property type="molecule type" value="Genomic_DNA"/>
</dbReference>
<reference evidence="1" key="1">
    <citation type="submission" date="2018-11" db="EMBL/GenBank/DDBJ databases">
        <authorList>
            <consortium name="Pathogen Informatics"/>
        </authorList>
    </citation>
    <scope>NUCLEOTIDE SEQUENCE</scope>
</reference>